<sequence>MTDSAEGVIRTERRSGGRVLLITIDRVERRNAFDSATARALEAVIDDYEADDTLRVAIITGAGPTFSAGQDLKAAADGDMAVTARRGGFGVMAKPPVKPLIAAVEGDALAGGFELCLACDLIVATEATRMGLPEAARALVAVGGGLFRLPRRIPVNIAMELALTGKPLPAADFHRMGLVNRLVPVGQAVAAATELAEQIVAAGPLAVVASKAIVAHSFEWSDAEAWQHQMAFAGPAIRSDDTREGIRAFIEKRAPQWKGR</sequence>
<dbReference type="EMBL" id="BAFO02000008">
    <property type="protein sequence ID" value="GAD82162.1"/>
    <property type="molecule type" value="Genomic_DNA"/>
</dbReference>
<dbReference type="OrthoDB" id="4284283at2"/>
<dbReference type="PROSITE" id="PS00166">
    <property type="entry name" value="ENOYL_COA_HYDRATASE"/>
    <property type="match status" value="1"/>
</dbReference>
<dbReference type="PANTHER" id="PTHR43802:SF1">
    <property type="entry name" value="IP11341P-RELATED"/>
    <property type="match status" value="1"/>
</dbReference>
<dbReference type="InterPro" id="IPR014748">
    <property type="entry name" value="Enoyl-CoA_hydra_C"/>
</dbReference>
<dbReference type="Proteomes" id="UP000017048">
    <property type="component" value="Unassembled WGS sequence"/>
</dbReference>
<protein>
    <submittedName>
        <fullName evidence="7">Enoyl-CoA hydratase</fullName>
    </submittedName>
</protein>
<keyword evidence="8" id="KW-1185">Reference proteome</keyword>
<dbReference type="InterPro" id="IPR029045">
    <property type="entry name" value="ClpP/crotonase-like_dom_sf"/>
</dbReference>
<evidence type="ECO:0000256" key="2">
    <source>
        <dbReference type="ARBA" id="ARBA00005254"/>
    </source>
</evidence>
<evidence type="ECO:0000256" key="6">
    <source>
        <dbReference type="RuleBase" id="RU003707"/>
    </source>
</evidence>
<dbReference type="RefSeq" id="WP_019050599.1">
    <property type="nucleotide sequence ID" value="NZ_BAFO02000008.1"/>
</dbReference>
<reference evidence="7 8" key="1">
    <citation type="journal article" date="2014" name="BMC Genomics">
        <title>Genome based analysis of type-I polyketide synthase and nonribosomal peptide synthetase gene clusters in seven strains of five representative Nocardia species.</title>
        <authorList>
            <person name="Komaki H."/>
            <person name="Ichikawa N."/>
            <person name="Hosoyama A."/>
            <person name="Takahashi-Nakaguchi A."/>
            <person name="Matsuzawa T."/>
            <person name="Suzuki K."/>
            <person name="Fujita N."/>
            <person name="Gonoi T."/>
        </authorList>
    </citation>
    <scope>NUCLEOTIDE SEQUENCE [LARGE SCALE GENOMIC DNA]</scope>
    <source>
        <strain evidence="7 8">NBRC 15531</strain>
    </source>
</reference>
<organism evidence="7 8">
    <name type="scientific">Nocardia asteroides NBRC 15531</name>
    <dbReference type="NCBI Taxonomy" id="1110697"/>
    <lineage>
        <taxon>Bacteria</taxon>
        <taxon>Bacillati</taxon>
        <taxon>Actinomycetota</taxon>
        <taxon>Actinomycetes</taxon>
        <taxon>Mycobacteriales</taxon>
        <taxon>Nocardiaceae</taxon>
        <taxon>Nocardia</taxon>
    </lineage>
</organism>
<comment type="catalytic activity">
    <reaction evidence="4">
        <text>a (3S)-3-hydroxyacyl-CoA = a (2E)-enoyl-CoA + H2O</text>
        <dbReference type="Rhea" id="RHEA:16105"/>
        <dbReference type="ChEBI" id="CHEBI:15377"/>
        <dbReference type="ChEBI" id="CHEBI:57318"/>
        <dbReference type="ChEBI" id="CHEBI:58856"/>
        <dbReference type="EC" id="4.2.1.17"/>
    </reaction>
</comment>
<keyword evidence="3" id="KW-0276">Fatty acid metabolism</keyword>
<proteinExistence type="inferred from homology"/>
<dbReference type="GO" id="GO:0006631">
    <property type="term" value="P:fatty acid metabolic process"/>
    <property type="evidence" value="ECO:0007669"/>
    <property type="project" value="UniProtKB-KW"/>
</dbReference>
<evidence type="ECO:0000256" key="4">
    <source>
        <dbReference type="ARBA" id="ARBA00023709"/>
    </source>
</evidence>
<comment type="catalytic activity">
    <reaction evidence="5">
        <text>a 4-saturated-(3S)-3-hydroxyacyl-CoA = a (3E)-enoyl-CoA + H2O</text>
        <dbReference type="Rhea" id="RHEA:20724"/>
        <dbReference type="ChEBI" id="CHEBI:15377"/>
        <dbReference type="ChEBI" id="CHEBI:58521"/>
        <dbReference type="ChEBI" id="CHEBI:137480"/>
        <dbReference type="EC" id="4.2.1.17"/>
    </reaction>
</comment>
<dbReference type="SUPFAM" id="SSF52096">
    <property type="entry name" value="ClpP/crotonase"/>
    <property type="match status" value="1"/>
</dbReference>
<dbReference type="eggNOG" id="COG1024">
    <property type="taxonomic scope" value="Bacteria"/>
</dbReference>
<dbReference type="GO" id="GO:0004300">
    <property type="term" value="F:enoyl-CoA hydratase activity"/>
    <property type="evidence" value="ECO:0007669"/>
    <property type="project" value="UniProtKB-EC"/>
</dbReference>
<dbReference type="Gene3D" id="1.10.12.10">
    <property type="entry name" value="Lyase 2-enoyl-coa Hydratase, Chain A, domain 2"/>
    <property type="match status" value="1"/>
</dbReference>
<dbReference type="InterPro" id="IPR018376">
    <property type="entry name" value="Enoyl-CoA_hyd/isom_CS"/>
</dbReference>
<comment type="similarity">
    <text evidence="2 6">Belongs to the enoyl-CoA hydratase/isomerase family.</text>
</comment>
<dbReference type="Gene3D" id="3.90.226.10">
    <property type="entry name" value="2-enoyl-CoA Hydratase, Chain A, domain 1"/>
    <property type="match status" value="1"/>
</dbReference>
<evidence type="ECO:0000313" key="7">
    <source>
        <dbReference type="EMBL" id="GAD82162.1"/>
    </source>
</evidence>
<comment type="caution">
    <text evidence="7">The sequence shown here is derived from an EMBL/GenBank/DDBJ whole genome shotgun (WGS) entry which is preliminary data.</text>
</comment>
<dbReference type="CDD" id="cd06558">
    <property type="entry name" value="crotonase-like"/>
    <property type="match status" value="1"/>
</dbReference>
<dbReference type="Pfam" id="PF00378">
    <property type="entry name" value="ECH_1"/>
    <property type="match status" value="1"/>
</dbReference>
<dbReference type="PANTHER" id="PTHR43802">
    <property type="entry name" value="ENOYL-COA HYDRATASE"/>
    <property type="match status" value="1"/>
</dbReference>
<gene>
    <name evidence="7" type="ORF">NCAST_08_00330</name>
</gene>
<dbReference type="GeneID" id="91516942"/>
<name>U5E399_NOCAS</name>
<evidence type="ECO:0000256" key="3">
    <source>
        <dbReference type="ARBA" id="ARBA00022832"/>
    </source>
</evidence>
<comment type="function">
    <text evidence="1">Could possibly oxidize fatty acids using specific components.</text>
</comment>
<evidence type="ECO:0000256" key="1">
    <source>
        <dbReference type="ARBA" id="ARBA00002994"/>
    </source>
</evidence>
<dbReference type="InterPro" id="IPR001753">
    <property type="entry name" value="Enoyl-CoA_hydra/iso"/>
</dbReference>
<keyword evidence="3" id="KW-0443">Lipid metabolism</keyword>
<evidence type="ECO:0000256" key="5">
    <source>
        <dbReference type="ARBA" id="ARBA00023717"/>
    </source>
</evidence>
<dbReference type="STRING" id="1824.SAMN05444423_105340"/>
<dbReference type="NCBIfam" id="NF006100">
    <property type="entry name" value="PRK08252.1"/>
    <property type="match status" value="1"/>
</dbReference>
<evidence type="ECO:0000313" key="8">
    <source>
        <dbReference type="Proteomes" id="UP000017048"/>
    </source>
</evidence>
<dbReference type="AlphaFoldDB" id="U5E399"/>
<accession>U5E399</accession>